<dbReference type="AlphaFoldDB" id="A0A1F4UP28"/>
<proteinExistence type="predicted"/>
<name>A0A1F4UP28_UNCKA</name>
<dbReference type="Proteomes" id="UP000178615">
    <property type="component" value="Unassembled WGS sequence"/>
</dbReference>
<reference evidence="1 2" key="1">
    <citation type="journal article" date="2016" name="Nat. Commun.">
        <title>Thousands of microbial genomes shed light on interconnected biogeochemical processes in an aquifer system.</title>
        <authorList>
            <person name="Anantharaman K."/>
            <person name="Brown C.T."/>
            <person name="Hug L.A."/>
            <person name="Sharon I."/>
            <person name="Castelle C.J."/>
            <person name="Probst A.J."/>
            <person name="Thomas B.C."/>
            <person name="Singh A."/>
            <person name="Wilkins M.J."/>
            <person name="Karaoz U."/>
            <person name="Brodie E.L."/>
            <person name="Williams K.H."/>
            <person name="Hubbard S.S."/>
            <person name="Banfield J.F."/>
        </authorList>
    </citation>
    <scope>NUCLEOTIDE SEQUENCE [LARGE SCALE GENOMIC DNA]</scope>
</reference>
<gene>
    <name evidence="1" type="ORF">A2V49_00650</name>
</gene>
<evidence type="ECO:0000313" key="2">
    <source>
        <dbReference type="Proteomes" id="UP000178615"/>
    </source>
</evidence>
<organism evidence="1 2">
    <name type="scientific">candidate division WWE3 bacterium RBG_19FT_COMBO_34_6</name>
    <dbReference type="NCBI Taxonomy" id="1802612"/>
    <lineage>
        <taxon>Bacteria</taxon>
        <taxon>Katanobacteria</taxon>
    </lineage>
</organism>
<evidence type="ECO:0000313" key="1">
    <source>
        <dbReference type="EMBL" id="OGC46540.1"/>
    </source>
</evidence>
<sequence length="184" mass="20395">MKKIIVIVAVLLIIFIVGSMFVSRIVSRKLGEKTLERAMEKASGGKVDVDVNQDGDKVEMTWETEEGQVQVSSKGTLPKGFPSQIPLYKGYKIAGSMTTDNGASGTVSLSVSDDTEKVYSYYQDEFESNNWNISSTYSADEAKYISVEKDDFRVSIIVNKDTNSEDTMIVISYGPNETDQNLEE</sequence>
<dbReference type="EMBL" id="MEUV01000001">
    <property type="protein sequence ID" value="OGC46540.1"/>
    <property type="molecule type" value="Genomic_DNA"/>
</dbReference>
<comment type="caution">
    <text evidence="1">The sequence shown here is derived from an EMBL/GenBank/DDBJ whole genome shotgun (WGS) entry which is preliminary data.</text>
</comment>
<protein>
    <submittedName>
        <fullName evidence="1">Uncharacterized protein</fullName>
    </submittedName>
</protein>
<accession>A0A1F4UP28</accession>